<evidence type="ECO:0008006" key="4">
    <source>
        <dbReference type="Google" id="ProtNLM"/>
    </source>
</evidence>
<sequence>MHTADQVPVVPAQRPAERTVLHGETRALSHMIDRLSRRFPRHSRATVAEVVSQAHQRYDDSHLRDYVPVLVEREARLKLEHTTTQAAPTQEAPWGPPRAGVRVAGGPRA</sequence>
<dbReference type="Proteomes" id="UP000246018">
    <property type="component" value="Unassembled WGS sequence"/>
</dbReference>
<feature type="compositionally biased region" description="Low complexity" evidence="1">
    <location>
        <begin position="82"/>
        <end position="93"/>
    </location>
</feature>
<dbReference type="AlphaFoldDB" id="A0A2T8F708"/>
<protein>
    <recommendedName>
        <fullName evidence="4">DUF3562 domain-containing protein</fullName>
    </recommendedName>
</protein>
<accession>A0A2T8F708</accession>
<dbReference type="OrthoDB" id="4277148at2"/>
<evidence type="ECO:0000256" key="1">
    <source>
        <dbReference type="SAM" id="MobiDB-lite"/>
    </source>
</evidence>
<reference evidence="2 3" key="1">
    <citation type="submission" date="2018-04" db="EMBL/GenBank/DDBJ databases">
        <title>Genome of Nocardioides gansuensis WSJ-1.</title>
        <authorList>
            <person name="Wu S."/>
            <person name="Wang G."/>
        </authorList>
    </citation>
    <scope>NUCLEOTIDE SEQUENCE [LARGE SCALE GENOMIC DNA]</scope>
    <source>
        <strain evidence="2 3">WSJ-1</strain>
    </source>
</reference>
<organism evidence="2 3">
    <name type="scientific">Nocardioides gansuensis</name>
    <dbReference type="NCBI Taxonomy" id="2138300"/>
    <lineage>
        <taxon>Bacteria</taxon>
        <taxon>Bacillati</taxon>
        <taxon>Actinomycetota</taxon>
        <taxon>Actinomycetes</taxon>
        <taxon>Propionibacteriales</taxon>
        <taxon>Nocardioidaceae</taxon>
        <taxon>Nocardioides</taxon>
    </lineage>
</organism>
<feature type="region of interest" description="Disordered" evidence="1">
    <location>
        <begin position="80"/>
        <end position="109"/>
    </location>
</feature>
<dbReference type="RefSeq" id="WP_116573264.1">
    <property type="nucleotide sequence ID" value="NZ_QDGZ01000007.1"/>
</dbReference>
<gene>
    <name evidence="2" type="ORF">DDE18_15885</name>
</gene>
<evidence type="ECO:0000313" key="2">
    <source>
        <dbReference type="EMBL" id="PVG81496.1"/>
    </source>
</evidence>
<dbReference type="EMBL" id="QDGZ01000007">
    <property type="protein sequence ID" value="PVG81496.1"/>
    <property type="molecule type" value="Genomic_DNA"/>
</dbReference>
<name>A0A2T8F708_9ACTN</name>
<proteinExistence type="predicted"/>
<keyword evidence="3" id="KW-1185">Reference proteome</keyword>
<comment type="caution">
    <text evidence="2">The sequence shown here is derived from an EMBL/GenBank/DDBJ whole genome shotgun (WGS) entry which is preliminary data.</text>
</comment>
<dbReference type="NCBIfam" id="NF046112">
    <property type="entry name" value="MSMEG_6209_Nter"/>
    <property type="match status" value="1"/>
</dbReference>
<dbReference type="Gene3D" id="1.10.8.1060">
    <property type="entry name" value="Corynebacterium glutamicum thioredoxin-dependent arsenate reductase, N-terminal domain"/>
    <property type="match status" value="1"/>
</dbReference>
<evidence type="ECO:0000313" key="3">
    <source>
        <dbReference type="Proteomes" id="UP000246018"/>
    </source>
</evidence>